<feature type="non-terminal residue" evidence="2">
    <location>
        <position position="114"/>
    </location>
</feature>
<accession>A0ABP0YFF4</accession>
<sequence>MVTQSNQSQTSDETHEDPPEDSLTEANSGRKQHRQRQSEMEKGIAQRERKRERERENFSHKLPGERGEGKNLGREQEASVTNSIGWATILGKLCIDTKARLRDCLVAAEQAFFL</sequence>
<feature type="region of interest" description="Disordered" evidence="1">
    <location>
        <begin position="1"/>
        <end position="79"/>
    </location>
</feature>
<evidence type="ECO:0000256" key="1">
    <source>
        <dbReference type="SAM" id="MobiDB-lite"/>
    </source>
</evidence>
<feature type="compositionally biased region" description="Basic and acidic residues" evidence="1">
    <location>
        <begin position="36"/>
        <end position="77"/>
    </location>
</feature>
<feature type="compositionally biased region" description="Polar residues" evidence="1">
    <location>
        <begin position="1"/>
        <end position="11"/>
    </location>
</feature>
<dbReference type="EMBL" id="OZ021737">
    <property type="protein sequence ID" value="CAK9317708.1"/>
    <property type="molecule type" value="Genomic_DNA"/>
</dbReference>
<evidence type="ECO:0000313" key="2">
    <source>
        <dbReference type="EMBL" id="CAK9317708.1"/>
    </source>
</evidence>
<protein>
    <submittedName>
        <fullName evidence="2">Uncharacterized protein</fullName>
    </submittedName>
</protein>
<dbReference type="Proteomes" id="UP001642487">
    <property type="component" value="Chromosome 3"/>
</dbReference>
<reference evidence="2 3" key="1">
    <citation type="submission" date="2024-03" db="EMBL/GenBank/DDBJ databases">
        <authorList>
            <person name="Gkanogiannis A."/>
            <person name="Becerra Lopez-Lavalle L."/>
        </authorList>
    </citation>
    <scope>NUCLEOTIDE SEQUENCE [LARGE SCALE GENOMIC DNA]</scope>
</reference>
<name>A0ABP0YFF4_9ROSI</name>
<proteinExistence type="predicted"/>
<gene>
    <name evidence="2" type="ORF">CITCOLO1_LOCUS9623</name>
</gene>
<evidence type="ECO:0000313" key="3">
    <source>
        <dbReference type="Proteomes" id="UP001642487"/>
    </source>
</evidence>
<keyword evidence="3" id="KW-1185">Reference proteome</keyword>
<organism evidence="2 3">
    <name type="scientific">Citrullus colocynthis</name>
    <name type="common">colocynth</name>
    <dbReference type="NCBI Taxonomy" id="252529"/>
    <lineage>
        <taxon>Eukaryota</taxon>
        <taxon>Viridiplantae</taxon>
        <taxon>Streptophyta</taxon>
        <taxon>Embryophyta</taxon>
        <taxon>Tracheophyta</taxon>
        <taxon>Spermatophyta</taxon>
        <taxon>Magnoliopsida</taxon>
        <taxon>eudicotyledons</taxon>
        <taxon>Gunneridae</taxon>
        <taxon>Pentapetalae</taxon>
        <taxon>rosids</taxon>
        <taxon>fabids</taxon>
        <taxon>Cucurbitales</taxon>
        <taxon>Cucurbitaceae</taxon>
        <taxon>Benincaseae</taxon>
        <taxon>Citrullus</taxon>
    </lineage>
</organism>